<evidence type="ECO:0000256" key="3">
    <source>
        <dbReference type="ARBA" id="ARBA00020552"/>
    </source>
</evidence>
<comment type="similarity">
    <text evidence="2">Belongs to the BA14k family.</text>
</comment>
<comment type="subcellular location">
    <subcellularLocation>
        <location evidence="1">Membrane</location>
        <topology evidence="1">Single-pass membrane protein</topology>
    </subcellularLocation>
</comment>
<keyword evidence="5" id="KW-0430">Lectin</keyword>
<evidence type="ECO:0000256" key="6">
    <source>
        <dbReference type="ARBA" id="ARBA00025321"/>
    </source>
</evidence>
<dbReference type="AlphaFoldDB" id="A0A6G8ZYA8"/>
<sequence length="108" mass="11536">MTKLQIFASVALVSMLVAGNASAQSGFANSHPDTYEAEFPNRNLDGSLTPAGKLGLEFPDGAARAGSATGAMARFDSAAARDCAQRYRSYDPATNTFVRRDGKRHYCK</sequence>
<dbReference type="GO" id="GO:0030246">
    <property type="term" value="F:carbohydrate binding"/>
    <property type="evidence" value="ECO:0007669"/>
    <property type="project" value="UniProtKB-KW"/>
</dbReference>
<dbReference type="RefSeq" id="WP_166466648.1">
    <property type="nucleotide sequence ID" value="NZ_CP050066.2"/>
</dbReference>
<comment type="function">
    <text evidence="6">Has immunoglobulin-binding and hemagglutination properties, and can bind to mannose. Essential for virulence. May be involved in LPS biosynthesis or polysaccharide transport.</text>
</comment>
<evidence type="ECO:0000256" key="4">
    <source>
        <dbReference type="ARBA" id="ARBA00022475"/>
    </source>
</evidence>
<organism evidence="8 9">
    <name type="scientific">Bradyrhizobium symbiodeficiens</name>
    <dbReference type="NCBI Taxonomy" id="1404367"/>
    <lineage>
        <taxon>Bacteria</taxon>
        <taxon>Pseudomonadati</taxon>
        <taxon>Pseudomonadota</taxon>
        <taxon>Alphaproteobacteria</taxon>
        <taxon>Hyphomicrobiales</taxon>
        <taxon>Nitrobacteraceae</taxon>
        <taxon>Bradyrhizobium</taxon>
    </lineage>
</organism>
<dbReference type="EMBL" id="CP050066">
    <property type="protein sequence ID" value="QIP05197.1"/>
    <property type="molecule type" value="Genomic_DNA"/>
</dbReference>
<evidence type="ECO:0000313" key="9">
    <source>
        <dbReference type="Proteomes" id="UP000500895"/>
    </source>
</evidence>
<name>A0A6G8ZYA8_9BRAD</name>
<accession>A0A6G8ZYA8</accession>
<dbReference type="GO" id="GO:0016020">
    <property type="term" value="C:membrane"/>
    <property type="evidence" value="ECO:0007669"/>
    <property type="project" value="UniProtKB-SubCell"/>
</dbReference>
<protein>
    <recommendedName>
        <fullName evidence="3">Lectin-like protein BA14k</fullName>
    </recommendedName>
</protein>
<keyword evidence="4" id="KW-0472">Membrane</keyword>
<dbReference type="InterPro" id="IPR012413">
    <property type="entry name" value="BA14K"/>
</dbReference>
<proteinExistence type="inferred from homology"/>
<feature type="signal peptide" evidence="7">
    <location>
        <begin position="1"/>
        <end position="23"/>
    </location>
</feature>
<dbReference type="Proteomes" id="UP000500895">
    <property type="component" value="Chromosome"/>
</dbReference>
<evidence type="ECO:0000256" key="7">
    <source>
        <dbReference type="SAM" id="SignalP"/>
    </source>
</evidence>
<evidence type="ECO:0000313" key="8">
    <source>
        <dbReference type="EMBL" id="QIP05197.1"/>
    </source>
</evidence>
<evidence type="ECO:0000256" key="5">
    <source>
        <dbReference type="ARBA" id="ARBA00022734"/>
    </source>
</evidence>
<keyword evidence="4" id="KW-1003">Cell membrane</keyword>
<gene>
    <name evidence="8" type="ORF">HAV00_02550</name>
</gene>
<evidence type="ECO:0000256" key="2">
    <source>
        <dbReference type="ARBA" id="ARBA00010270"/>
    </source>
</evidence>
<evidence type="ECO:0000256" key="1">
    <source>
        <dbReference type="ARBA" id="ARBA00004167"/>
    </source>
</evidence>
<reference evidence="8 9" key="1">
    <citation type="journal article" date="2020" name="Int. J. Syst. Evol. Microbiol.">
        <title>Description and complete genome sequences of Bradyrhizobium symbiodeficiens sp. nov., a non-symbiotic bacterium associated with legumes native to Canada.</title>
        <authorList>
            <person name="Bromfield E.S.P."/>
            <person name="Cloutier S."/>
            <person name="Nguyen H.D.T."/>
        </authorList>
    </citation>
    <scope>NUCLEOTIDE SEQUENCE [LARGE SCALE GENOMIC DNA]</scope>
    <source>
        <strain evidence="8 9">101S1MB</strain>
    </source>
</reference>
<keyword evidence="7" id="KW-0732">Signal</keyword>
<dbReference type="Pfam" id="PF07886">
    <property type="entry name" value="BA14K"/>
    <property type="match status" value="1"/>
</dbReference>
<feature type="chain" id="PRO_5026198493" description="Lectin-like protein BA14k" evidence="7">
    <location>
        <begin position="24"/>
        <end position="108"/>
    </location>
</feature>